<keyword evidence="3" id="KW-1185">Reference proteome</keyword>
<dbReference type="Pfam" id="PF09485">
    <property type="entry name" value="CRISPR_Cse2"/>
    <property type="match status" value="1"/>
</dbReference>
<dbReference type="InterPro" id="IPR038287">
    <property type="entry name" value="Cse2_sf"/>
</dbReference>
<dbReference type="Gene3D" id="1.10.520.40">
    <property type="entry name" value="CRISPR-associated protein Cse2"/>
    <property type="match status" value="1"/>
</dbReference>
<feature type="compositionally biased region" description="Low complexity" evidence="1">
    <location>
        <begin position="1"/>
        <end position="12"/>
    </location>
</feature>
<dbReference type="EMBL" id="JACHDB010000001">
    <property type="protein sequence ID" value="MBB5431043.1"/>
    <property type="molecule type" value="Genomic_DNA"/>
</dbReference>
<dbReference type="AlphaFoldDB" id="A0A7W8QJP9"/>
<evidence type="ECO:0000313" key="3">
    <source>
        <dbReference type="Proteomes" id="UP000572635"/>
    </source>
</evidence>
<reference evidence="2 3" key="1">
    <citation type="submission" date="2020-08" db="EMBL/GenBank/DDBJ databases">
        <title>Sequencing the genomes of 1000 actinobacteria strains.</title>
        <authorList>
            <person name="Klenk H.-P."/>
        </authorList>
    </citation>
    <scope>NUCLEOTIDE SEQUENCE [LARGE SCALE GENOMIC DNA]</scope>
    <source>
        <strain evidence="2 3">DSM 44551</strain>
    </source>
</reference>
<evidence type="ECO:0000313" key="2">
    <source>
        <dbReference type="EMBL" id="MBB5431043.1"/>
    </source>
</evidence>
<dbReference type="RefSeq" id="WP_184389872.1">
    <property type="nucleotide sequence ID" value="NZ_BAAAJD010000127.1"/>
</dbReference>
<evidence type="ECO:0000256" key="1">
    <source>
        <dbReference type="SAM" id="MobiDB-lite"/>
    </source>
</evidence>
<feature type="region of interest" description="Disordered" evidence="1">
    <location>
        <begin position="1"/>
        <end position="20"/>
    </location>
</feature>
<gene>
    <name evidence="2" type="ORF">HDA36_001127</name>
</gene>
<dbReference type="NCBIfam" id="TIGR02548">
    <property type="entry name" value="casB_cse2"/>
    <property type="match status" value="1"/>
</dbReference>
<proteinExistence type="predicted"/>
<comment type="caution">
    <text evidence="2">The sequence shown here is derived from an EMBL/GenBank/DDBJ whole genome shotgun (WGS) entry which is preliminary data.</text>
</comment>
<protein>
    <submittedName>
        <fullName evidence="2">CRISPR system Cascade subunit CasB</fullName>
    </submittedName>
</protein>
<name>A0A7W8QJP9_9ACTN</name>
<dbReference type="InterPro" id="IPR013382">
    <property type="entry name" value="CRISPR-assoc_prot_Cse2"/>
</dbReference>
<organism evidence="2 3">
    <name type="scientific">Nocardiopsis composta</name>
    <dbReference type="NCBI Taxonomy" id="157465"/>
    <lineage>
        <taxon>Bacteria</taxon>
        <taxon>Bacillati</taxon>
        <taxon>Actinomycetota</taxon>
        <taxon>Actinomycetes</taxon>
        <taxon>Streptosporangiales</taxon>
        <taxon>Nocardiopsidaceae</taxon>
        <taxon>Nocardiopsis</taxon>
    </lineage>
</organism>
<accession>A0A7W8QJP9</accession>
<dbReference type="Proteomes" id="UP000572635">
    <property type="component" value="Unassembled WGS sequence"/>
</dbReference>
<sequence length="246" mass="27321">MEPSADTTAHTADAAEDAAKRPELTAFGRAVHGQLLWLQRGYVSDPDDPMAVQVLSQLRPGAGRLPEEVPQLLGYDYGLGEVWLEEDAPVRAAHIALTLYARHQQSLRNWDLRMYRWGKPGGQRPPLLHNLGWAVRAVMDEESRPRDAADGDGGGGVRASARPPVHEPVRQRFVQAGKASDVKTMADRLRGLVDLLHRHRIPLDYAVLAEHLHRAQQPGGLAEVRCSWNFGFNAYRKPDNTDKDAP</sequence>
<feature type="region of interest" description="Disordered" evidence="1">
    <location>
        <begin position="142"/>
        <end position="166"/>
    </location>
</feature>